<gene>
    <name evidence="1" type="ORF">C5167_049164</name>
</gene>
<dbReference type="Gramene" id="RZC73684">
    <property type="protein sequence ID" value="RZC73684"/>
    <property type="gene ID" value="C5167_049164"/>
</dbReference>
<organism evidence="1 2">
    <name type="scientific">Papaver somniferum</name>
    <name type="common">Opium poppy</name>
    <dbReference type="NCBI Taxonomy" id="3469"/>
    <lineage>
        <taxon>Eukaryota</taxon>
        <taxon>Viridiplantae</taxon>
        <taxon>Streptophyta</taxon>
        <taxon>Embryophyta</taxon>
        <taxon>Tracheophyta</taxon>
        <taxon>Spermatophyta</taxon>
        <taxon>Magnoliopsida</taxon>
        <taxon>Ranunculales</taxon>
        <taxon>Papaveraceae</taxon>
        <taxon>Papaveroideae</taxon>
        <taxon>Papaver</taxon>
    </lineage>
</organism>
<dbReference type="Proteomes" id="UP000316621">
    <property type="component" value="Chromosome 8"/>
</dbReference>
<dbReference type="EMBL" id="CM010722">
    <property type="protein sequence ID" value="RZC73684.1"/>
    <property type="molecule type" value="Genomic_DNA"/>
</dbReference>
<keyword evidence="2" id="KW-1185">Reference proteome</keyword>
<accession>A0A4Y7KK19</accession>
<reference evidence="1 2" key="1">
    <citation type="journal article" date="2018" name="Science">
        <title>The opium poppy genome and morphinan production.</title>
        <authorList>
            <person name="Guo L."/>
            <person name="Winzer T."/>
            <person name="Yang X."/>
            <person name="Li Y."/>
            <person name="Ning Z."/>
            <person name="He Z."/>
            <person name="Teodor R."/>
            <person name="Lu Y."/>
            <person name="Bowser T.A."/>
            <person name="Graham I.A."/>
            <person name="Ye K."/>
        </authorList>
    </citation>
    <scope>NUCLEOTIDE SEQUENCE [LARGE SCALE GENOMIC DNA]</scope>
    <source>
        <strain evidence="2">cv. HN1</strain>
        <tissue evidence="1">Leaves</tissue>
    </source>
</reference>
<proteinExistence type="predicted"/>
<protein>
    <submittedName>
        <fullName evidence="1">Uncharacterized protein</fullName>
    </submittedName>
</protein>
<evidence type="ECO:0000313" key="2">
    <source>
        <dbReference type="Proteomes" id="UP000316621"/>
    </source>
</evidence>
<dbReference type="AlphaFoldDB" id="A0A4Y7KK19"/>
<sequence length="114" mass="12764">MSWRMKLNMMIDQLELQLNCFGEPTIEKMSLLRIGFVLTVVVSENDVAGSTGDAAFRNRIGFVLTIVVSENNVAGSADDAAFRNSDVVSLRTWKKYMMCNSEIELLIWVADVVI</sequence>
<name>A0A4Y7KK19_PAPSO</name>
<evidence type="ECO:0000313" key="1">
    <source>
        <dbReference type="EMBL" id="RZC73684.1"/>
    </source>
</evidence>